<gene>
    <name evidence="2" type="ORF">FEM03_01250</name>
</gene>
<proteinExistence type="predicted"/>
<evidence type="ECO:0000313" key="3">
    <source>
        <dbReference type="Proteomes" id="UP000306196"/>
    </source>
</evidence>
<dbReference type="InterPro" id="IPR009081">
    <property type="entry name" value="PP-bd_ACP"/>
</dbReference>
<dbReference type="Pfam" id="PF00550">
    <property type="entry name" value="PP-binding"/>
    <property type="match status" value="1"/>
</dbReference>
<dbReference type="OrthoDB" id="32413at74201"/>
<dbReference type="PROSITE" id="PS50075">
    <property type="entry name" value="CARRIER"/>
    <property type="match status" value="1"/>
</dbReference>
<accession>A0A5R8KLT0</accession>
<sequence>MTIITEQEVIERLKLCLPRLAHQMEPDKAIYQLALDSMDTVELLCVIHEEFGVPIREENFLPQTRLCDLARHIQTQLQLQPQLI</sequence>
<dbReference type="Gene3D" id="1.10.1200.10">
    <property type="entry name" value="ACP-like"/>
    <property type="match status" value="1"/>
</dbReference>
<keyword evidence="3" id="KW-1185">Reference proteome</keyword>
<reference evidence="2 3" key="1">
    <citation type="submission" date="2019-05" db="EMBL/GenBank/DDBJ databases">
        <title>Verrucobacter flavum gen. nov., sp. nov. a new member of the family Verrucomicrobiaceae.</title>
        <authorList>
            <person name="Szuroczki S."/>
            <person name="Abbaszade G."/>
            <person name="Szabo A."/>
            <person name="Felfoldi T."/>
            <person name="Schumann P."/>
            <person name="Boka K."/>
            <person name="Keki Z."/>
            <person name="Toumi M."/>
            <person name="Toth E."/>
        </authorList>
    </citation>
    <scope>NUCLEOTIDE SEQUENCE [LARGE SCALE GENOMIC DNA]</scope>
    <source>
        <strain evidence="2 3">MG-N-17</strain>
    </source>
</reference>
<protein>
    <submittedName>
        <fullName evidence="2">Acyl carrier protein</fullName>
    </submittedName>
</protein>
<feature type="domain" description="Carrier" evidence="1">
    <location>
        <begin position="1"/>
        <end position="77"/>
    </location>
</feature>
<name>A0A5R8KLT0_9BACT</name>
<dbReference type="AlphaFoldDB" id="A0A5R8KLT0"/>
<dbReference type="Proteomes" id="UP000306196">
    <property type="component" value="Unassembled WGS sequence"/>
</dbReference>
<evidence type="ECO:0000313" key="2">
    <source>
        <dbReference type="EMBL" id="TLD72729.1"/>
    </source>
</evidence>
<dbReference type="EMBL" id="VAUV01000001">
    <property type="protein sequence ID" value="TLD72729.1"/>
    <property type="molecule type" value="Genomic_DNA"/>
</dbReference>
<dbReference type="RefSeq" id="WP_138084352.1">
    <property type="nucleotide sequence ID" value="NZ_VAUV01000001.1"/>
</dbReference>
<comment type="caution">
    <text evidence="2">The sequence shown here is derived from an EMBL/GenBank/DDBJ whole genome shotgun (WGS) entry which is preliminary data.</text>
</comment>
<dbReference type="SUPFAM" id="SSF47336">
    <property type="entry name" value="ACP-like"/>
    <property type="match status" value="1"/>
</dbReference>
<evidence type="ECO:0000259" key="1">
    <source>
        <dbReference type="PROSITE" id="PS50075"/>
    </source>
</evidence>
<dbReference type="InterPro" id="IPR036736">
    <property type="entry name" value="ACP-like_sf"/>
</dbReference>
<organism evidence="2 3">
    <name type="scientific">Phragmitibacter flavus</name>
    <dbReference type="NCBI Taxonomy" id="2576071"/>
    <lineage>
        <taxon>Bacteria</taxon>
        <taxon>Pseudomonadati</taxon>
        <taxon>Verrucomicrobiota</taxon>
        <taxon>Verrucomicrobiia</taxon>
        <taxon>Verrucomicrobiales</taxon>
        <taxon>Verrucomicrobiaceae</taxon>
        <taxon>Phragmitibacter</taxon>
    </lineage>
</organism>